<evidence type="ECO:0000313" key="3">
    <source>
        <dbReference type="Proteomes" id="UP000606008"/>
    </source>
</evidence>
<comment type="caution">
    <text evidence="2">The sequence shown here is derived from an EMBL/GenBank/DDBJ whole genome shotgun (WGS) entry which is preliminary data.</text>
</comment>
<feature type="transmembrane region" description="Helical" evidence="1">
    <location>
        <begin position="58"/>
        <end position="80"/>
    </location>
</feature>
<accession>A0ABX0QIQ7</accession>
<protein>
    <submittedName>
        <fullName evidence="2">DUF3267 domain-containing protein</fullName>
    </submittedName>
</protein>
<gene>
    <name evidence="2" type="ORF">F7231_12250</name>
</gene>
<proteinExistence type="predicted"/>
<keyword evidence="1" id="KW-0472">Membrane</keyword>
<evidence type="ECO:0000313" key="2">
    <source>
        <dbReference type="EMBL" id="NID10942.1"/>
    </source>
</evidence>
<dbReference type="InterPro" id="IPR021683">
    <property type="entry name" value="DUF3267"/>
</dbReference>
<feature type="transmembrane region" description="Helical" evidence="1">
    <location>
        <begin position="175"/>
        <end position="197"/>
    </location>
</feature>
<evidence type="ECO:0000256" key="1">
    <source>
        <dbReference type="SAM" id="Phobius"/>
    </source>
</evidence>
<organism evidence="2 3">
    <name type="scientific">Fibrivirga algicola</name>
    <dbReference type="NCBI Taxonomy" id="2950420"/>
    <lineage>
        <taxon>Bacteria</taxon>
        <taxon>Pseudomonadati</taxon>
        <taxon>Bacteroidota</taxon>
        <taxon>Cytophagia</taxon>
        <taxon>Cytophagales</taxon>
        <taxon>Spirosomataceae</taxon>
        <taxon>Fibrivirga</taxon>
    </lineage>
</organism>
<dbReference type="EMBL" id="WAEL01000004">
    <property type="protein sequence ID" value="NID10942.1"/>
    <property type="molecule type" value="Genomic_DNA"/>
</dbReference>
<reference evidence="2" key="1">
    <citation type="submission" date="2024-05" db="EMBL/GenBank/DDBJ databases">
        <authorList>
            <person name="Jung D.-H."/>
        </authorList>
    </citation>
    <scope>NUCLEOTIDE SEQUENCE</scope>
    <source>
        <strain evidence="2">JA-25</strain>
    </source>
</reference>
<keyword evidence="1" id="KW-1133">Transmembrane helix</keyword>
<dbReference type="Pfam" id="PF11667">
    <property type="entry name" value="DUF3267"/>
    <property type="match status" value="1"/>
</dbReference>
<dbReference type="Proteomes" id="UP000606008">
    <property type="component" value="Unassembled WGS sequence"/>
</dbReference>
<keyword evidence="1" id="KW-0812">Transmembrane</keyword>
<feature type="transmembrane region" description="Helical" evidence="1">
    <location>
        <begin position="147"/>
        <end position="169"/>
    </location>
</feature>
<sequence length="224" mass="25425">MKPTIDALHESGEYRLVESFRIDEMMHFLARELGMAPSGQTSLPAKTSSNKVKAGLRFAIIFIGSLVFGWLVGTGISTWLSKDTLVHGGAQFLIGFLLFFPLITVHEFIHGIFFKRVGAPRVGYGWSWKGMMAYAYAQKYVMNLREVAYVAAMPFLVITPALIVAWIVFPAYGLVWGLLLFLHTTGCIGDFVLINFWRKNQHRLMYTYDDVDGESRTYFFERIG</sequence>
<name>A0ABX0QIQ7_9BACT</name>
<dbReference type="RefSeq" id="WP_085413677.1">
    <property type="nucleotide sequence ID" value="NZ_WAEL01000004.1"/>
</dbReference>
<keyword evidence="3" id="KW-1185">Reference proteome</keyword>
<feature type="transmembrane region" description="Helical" evidence="1">
    <location>
        <begin position="92"/>
        <end position="114"/>
    </location>
</feature>